<dbReference type="OrthoDB" id="10038475at2759"/>
<comment type="subcellular location">
    <subcellularLocation>
        <location evidence="1">Nucleus</location>
    </subcellularLocation>
</comment>
<dbReference type="VEuPathDB" id="TrichDB:TRFO_27173"/>
<accession>A0A1J4K168</accession>
<dbReference type="GO" id="GO:0051306">
    <property type="term" value="P:mitotic sister chromatid separation"/>
    <property type="evidence" value="ECO:0007669"/>
    <property type="project" value="TreeGrafter"/>
</dbReference>
<dbReference type="InterPro" id="IPR009378">
    <property type="entry name" value="H2_N"/>
</dbReference>
<organism evidence="7 8">
    <name type="scientific">Tritrichomonas foetus</name>
    <dbReference type="NCBI Taxonomy" id="1144522"/>
    <lineage>
        <taxon>Eukaryota</taxon>
        <taxon>Metamonada</taxon>
        <taxon>Parabasalia</taxon>
        <taxon>Tritrichomonadida</taxon>
        <taxon>Tritrichomonadidae</taxon>
        <taxon>Tritrichomonas</taxon>
    </lineage>
</organism>
<evidence type="ECO:0000256" key="2">
    <source>
        <dbReference type="ARBA" id="ARBA00007844"/>
    </source>
</evidence>
<dbReference type="GO" id="GO:0000796">
    <property type="term" value="C:condensin complex"/>
    <property type="evidence" value="ECO:0007669"/>
    <property type="project" value="TreeGrafter"/>
</dbReference>
<gene>
    <name evidence="7" type="ORF">TRFO_27173</name>
</gene>
<reference evidence="7" key="1">
    <citation type="submission" date="2016-10" db="EMBL/GenBank/DDBJ databases">
        <authorList>
            <person name="Benchimol M."/>
            <person name="Almeida L.G."/>
            <person name="Vasconcelos A.T."/>
            <person name="Perreira-Neves A."/>
            <person name="Rosa I.A."/>
            <person name="Tasca T."/>
            <person name="Bogo M.R."/>
            <person name="de Souza W."/>
        </authorList>
    </citation>
    <scope>NUCLEOTIDE SEQUENCE [LARGE SCALE GENOMIC DNA]</scope>
    <source>
        <strain evidence="7">K</strain>
    </source>
</reference>
<name>A0A1J4K168_9EUKA</name>
<dbReference type="InterPro" id="IPR031737">
    <property type="entry name" value="CNDH2_C"/>
</dbReference>
<dbReference type="GeneID" id="94840084"/>
<dbReference type="PANTHER" id="PTHR14324:SF3">
    <property type="entry name" value="CONDENSIN-2 COMPLEX SUBUNIT H2"/>
    <property type="match status" value="1"/>
</dbReference>
<proteinExistence type="inferred from homology"/>
<evidence type="ECO:0000259" key="5">
    <source>
        <dbReference type="Pfam" id="PF06278"/>
    </source>
</evidence>
<dbReference type="GO" id="GO:0003682">
    <property type="term" value="F:chromatin binding"/>
    <property type="evidence" value="ECO:0007669"/>
    <property type="project" value="TreeGrafter"/>
</dbReference>
<evidence type="ECO:0008006" key="9">
    <source>
        <dbReference type="Google" id="ProtNLM"/>
    </source>
</evidence>
<evidence type="ECO:0000256" key="4">
    <source>
        <dbReference type="SAM" id="MobiDB-lite"/>
    </source>
</evidence>
<dbReference type="PANTHER" id="PTHR14324">
    <property type="entry name" value="CONDENSIN-2 COMPLEX SUBUNIT H2"/>
    <property type="match status" value="1"/>
</dbReference>
<dbReference type="Pfam" id="PF16858">
    <property type="entry name" value="CNDH2_C"/>
    <property type="match status" value="1"/>
</dbReference>
<evidence type="ECO:0000256" key="3">
    <source>
        <dbReference type="ARBA" id="ARBA00023242"/>
    </source>
</evidence>
<dbReference type="Pfam" id="PF06278">
    <property type="entry name" value="CNDH2_N"/>
    <property type="match status" value="1"/>
</dbReference>
<feature type="domain" description="Condensin II complex subunit H2 N-terminal" evidence="5">
    <location>
        <begin position="18"/>
        <end position="128"/>
    </location>
</feature>
<comment type="similarity">
    <text evidence="2">Belongs to the CND2 H2 (condensin-2 subunit 2) family.</text>
</comment>
<dbReference type="GO" id="GO:0005634">
    <property type="term" value="C:nucleus"/>
    <property type="evidence" value="ECO:0007669"/>
    <property type="project" value="UniProtKB-SubCell"/>
</dbReference>
<dbReference type="AlphaFoldDB" id="A0A1J4K168"/>
<evidence type="ECO:0000256" key="1">
    <source>
        <dbReference type="ARBA" id="ARBA00004123"/>
    </source>
</evidence>
<feature type="domain" description="Condensin-2 complex subunit H2 C-terminal" evidence="6">
    <location>
        <begin position="457"/>
        <end position="573"/>
    </location>
</feature>
<evidence type="ECO:0000313" key="8">
    <source>
        <dbReference type="Proteomes" id="UP000179807"/>
    </source>
</evidence>
<dbReference type="RefSeq" id="XP_068358305.1">
    <property type="nucleotide sequence ID" value="XM_068505380.1"/>
</dbReference>
<evidence type="ECO:0000313" key="7">
    <source>
        <dbReference type="EMBL" id="OHT05169.1"/>
    </source>
</evidence>
<feature type="region of interest" description="Disordered" evidence="4">
    <location>
        <begin position="229"/>
        <end position="282"/>
    </location>
</feature>
<feature type="compositionally biased region" description="Low complexity" evidence="4">
    <location>
        <begin position="255"/>
        <end position="276"/>
    </location>
</feature>
<dbReference type="GO" id="GO:0010032">
    <property type="term" value="P:meiotic chromosome condensation"/>
    <property type="evidence" value="ECO:0007669"/>
    <property type="project" value="TreeGrafter"/>
</dbReference>
<keyword evidence="8" id="KW-1185">Reference proteome</keyword>
<sequence>MTQEQGETSTHAIDIEHLQELLRPIREAAAVWDIPLLEYLDSYLENISTLDLSKDFDPNMLNFSQAGLFLQGSTNVYAKKVKNLYDLVLNSTSNNSDKCGNDETDGDIKKRKRKVIEYIVDDKLAEIDDPVECDTTMKNDEEEETRIDITTMPNVPFCLLNSLETTQASGTSFRISNVPSQQSCVILLDNSTKFKEFQIMDKNQSNFDDNHSQIPSILDDEDEHLNFLKDSPFRQNSPFNAPPPSPQEFEEQTENNENNSQEYSNQKQNENQNGNENENDKINVGNVECESNSNFVDIPEPPDFEDHLQRGKYQKEEDEEIKFLDPNSQLDITSRPFQKMKKMCLPTTYFESKKQKSKISKKPFHVDIFSEIFYQVKKYRVKKMKEEDQQALEILIPAESGRDHILDDIDTYVEIPPPPPEDFFEEGEQLTQLDPNDSYFNTEIENPTDHNNYNADSYTIMCQNMIKQMVEDGQKHVMHSQTAEVLAKWESKVTPILENDRKHKEFFVTDVQDWVIDMLRTHNGKMNFTALVCNVANYEVSRIFLAVLMLANKGDVKLDDTNVQVTDDFPITLIEK</sequence>
<dbReference type="Proteomes" id="UP000179807">
    <property type="component" value="Unassembled WGS sequence"/>
</dbReference>
<dbReference type="InterPro" id="IPR031739">
    <property type="entry name" value="Ncaph2"/>
</dbReference>
<evidence type="ECO:0000259" key="6">
    <source>
        <dbReference type="Pfam" id="PF16858"/>
    </source>
</evidence>
<keyword evidence="3" id="KW-0539">Nucleus</keyword>
<comment type="caution">
    <text evidence="7">The sequence shown here is derived from an EMBL/GenBank/DDBJ whole genome shotgun (WGS) entry which is preliminary data.</text>
</comment>
<dbReference type="EMBL" id="MLAK01000767">
    <property type="protein sequence ID" value="OHT05169.1"/>
    <property type="molecule type" value="Genomic_DNA"/>
</dbReference>
<protein>
    <recommendedName>
        <fullName evidence="9">Condensin-2 complex subunit H2 C-terminal domain-containing protein</fullName>
    </recommendedName>
</protein>